<sequence>MSPESSLPESLRTTLVLLAAVCTSVVTTLVIGFDRSGVRSAALAAAGGALLVAIVRRRFARSGD</sequence>
<evidence type="ECO:0000256" key="1">
    <source>
        <dbReference type="SAM" id="Phobius"/>
    </source>
</evidence>
<evidence type="ECO:0000313" key="2">
    <source>
        <dbReference type="EMBL" id="MFC7317233.1"/>
    </source>
</evidence>
<feature type="transmembrane region" description="Helical" evidence="1">
    <location>
        <begin position="12"/>
        <end position="31"/>
    </location>
</feature>
<keyword evidence="3" id="KW-1185">Reference proteome</keyword>
<accession>A0ABD6ABF5</accession>
<proteinExistence type="predicted"/>
<organism evidence="2 3">
    <name type="scientific">Halomarina halobia</name>
    <dbReference type="NCBI Taxonomy" id="3033386"/>
    <lineage>
        <taxon>Archaea</taxon>
        <taxon>Methanobacteriati</taxon>
        <taxon>Methanobacteriota</taxon>
        <taxon>Stenosarchaea group</taxon>
        <taxon>Halobacteria</taxon>
        <taxon>Halobacteriales</taxon>
        <taxon>Natronomonadaceae</taxon>
        <taxon>Halomarina</taxon>
    </lineage>
</organism>
<reference evidence="2 3" key="1">
    <citation type="journal article" date="2019" name="Int. J. Syst. Evol. Microbiol.">
        <title>The Global Catalogue of Microorganisms (GCM) 10K type strain sequencing project: providing services to taxonomists for standard genome sequencing and annotation.</title>
        <authorList>
            <consortium name="The Broad Institute Genomics Platform"/>
            <consortium name="The Broad Institute Genome Sequencing Center for Infectious Disease"/>
            <person name="Wu L."/>
            <person name="Ma J."/>
        </authorList>
    </citation>
    <scope>NUCLEOTIDE SEQUENCE [LARGE SCALE GENOMIC DNA]</scope>
    <source>
        <strain evidence="2 3">PSR21</strain>
    </source>
</reference>
<dbReference type="EMBL" id="JBHTBF010000002">
    <property type="protein sequence ID" value="MFC7317233.1"/>
    <property type="molecule type" value="Genomic_DNA"/>
</dbReference>
<comment type="caution">
    <text evidence="2">The sequence shown here is derived from an EMBL/GenBank/DDBJ whole genome shotgun (WGS) entry which is preliminary data.</text>
</comment>
<dbReference type="Proteomes" id="UP001596547">
    <property type="component" value="Unassembled WGS sequence"/>
</dbReference>
<protein>
    <recommendedName>
        <fullName evidence="4">Major facilitator superfamily (MFS) profile domain-containing protein</fullName>
    </recommendedName>
</protein>
<feature type="transmembrane region" description="Helical" evidence="1">
    <location>
        <begin position="37"/>
        <end position="55"/>
    </location>
</feature>
<evidence type="ECO:0008006" key="4">
    <source>
        <dbReference type="Google" id="ProtNLM"/>
    </source>
</evidence>
<keyword evidence="1" id="KW-0472">Membrane</keyword>
<name>A0ABD6ABF5_9EURY</name>
<evidence type="ECO:0000313" key="3">
    <source>
        <dbReference type="Proteomes" id="UP001596547"/>
    </source>
</evidence>
<keyword evidence="1" id="KW-1133">Transmembrane helix</keyword>
<dbReference type="AlphaFoldDB" id="A0ABD6ABF5"/>
<keyword evidence="1" id="KW-0812">Transmembrane</keyword>
<dbReference type="GeneID" id="79316109"/>
<gene>
    <name evidence="2" type="ORF">ACFQPE_10565</name>
</gene>
<dbReference type="RefSeq" id="WP_276303515.1">
    <property type="nucleotide sequence ID" value="NZ_CP119992.1"/>
</dbReference>